<dbReference type="InterPro" id="IPR011990">
    <property type="entry name" value="TPR-like_helical_dom_sf"/>
</dbReference>
<dbReference type="Pfam" id="PF00931">
    <property type="entry name" value="NB-ARC"/>
    <property type="match status" value="1"/>
</dbReference>
<dbReference type="InterPro" id="IPR002182">
    <property type="entry name" value="NB-ARC"/>
</dbReference>
<sequence>STKHILVDREFAAIGIPDETLVELDTDHFGLLECLHHEKMLQAIKAVLKNALRWASTRQRSSSSLQPSMSSNGTNESVNDALSDDSWFAMNQTDDILEGPESDDYVNLMNRSRAEVAALSDFSSSHRSLAVPYSMLKPSERNAQFFGRQDMLCLMEDALLPLNSAIGQTSSSREFAIWGLGGVGKTELAREFAFSRQGRYDAVFWIEAEQTTQLSEGFAAIASQLGYTDSDKDRVVSRTIAREWLSNPAKRPNSKLHPNPGGGDDFTEEATEEATWLLIFNNADDLTLLEEYWPETRKGSVILTSRDPMAKCGRTGIDLQPLGQEDAAMLLQKLADVTSPQDLKASLDIAARLGGLPLAITQVAAFIDRYEMTLSEFLAFFEKQTSIKKVAKTKAPEIQSGDHYKHSLFTVWTLERLSQQGLTVLQVLSSLNPDSIMESLISPLTIDPADHQQPLPDGFPTTGDEYLAARLDLTKVSLIRRNRVDAKLTLHRLVQDVVRSQMTMDRAAQISQLTVLLVLKAWPTGFLRFDHDTATWDASEELLPHILRLQSFFLGKHIESTEAKQNLAKLLLFAGWYLLERSDFKATKPLLLHVLNLSDEAQQGNSPAMSEIRADVLFCLSALSAQINEEIEENLRYARDHFDLRVKLRDGTAFGELRMAMAHGELAHIQVLAGQYEDAIHHAQVAIDMTEVSDAYKNGSDFPTFSSTHQGFALAAIGEHDKAMQRMQLALDYWTTHSSEGHSFQLGIIHRCIGFIKRQQGLVEDSFYSYLEAIKHFKDTVGDKSHYVAQMCSNLGAHHTDKQEYETALMYLENAAMRKELRDLLAKQRSYT</sequence>
<organism evidence="3 4">
    <name type="scientific">Lasiosphaeria hispida</name>
    <dbReference type="NCBI Taxonomy" id="260671"/>
    <lineage>
        <taxon>Eukaryota</taxon>
        <taxon>Fungi</taxon>
        <taxon>Dikarya</taxon>
        <taxon>Ascomycota</taxon>
        <taxon>Pezizomycotina</taxon>
        <taxon>Sordariomycetes</taxon>
        <taxon>Sordariomycetidae</taxon>
        <taxon>Sordariales</taxon>
        <taxon>Lasiosphaeriaceae</taxon>
        <taxon>Lasiosphaeria</taxon>
    </lineage>
</organism>
<dbReference type="InterPro" id="IPR056681">
    <property type="entry name" value="DUF7779"/>
</dbReference>
<dbReference type="Proteomes" id="UP001275084">
    <property type="component" value="Unassembled WGS sequence"/>
</dbReference>
<dbReference type="Gene3D" id="1.25.40.10">
    <property type="entry name" value="Tetratricopeptide repeat domain"/>
    <property type="match status" value="1"/>
</dbReference>
<reference evidence="3" key="1">
    <citation type="journal article" date="2023" name="Mol. Phylogenet. Evol.">
        <title>Genome-scale phylogeny and comparative genomics of the fungal order Sordariales.</title>
        <authorList>
            <person name="Hensen N."/>
            <person name="Bonometti L."/>
            <person name="Westerberg I."/>
            <person name="Brannstrom I.O."/>
            <person name="Guillou S."/>
            <person name="Cros-Aarteil S."/>
            <person name="Calhoun S."/>
            <person name="Haridas S."/>
            <person name="Kuo A."/>
            <person name="Mondo S."/>
            <person name="Pangilinan J."/>
            <person name="Riley R."/>
            <person name="LaButti K."/>
            <person name="Andreopoulos B."/>
            <person name="Lipzen A."/>
            <person name="Chen C."/>
            <person name="Yan M."/>
            <person name="Daum C."/>
            <person name="Ng V."/>
            <person name="Clum A."/>
            <person name="Steindorff A."/>
            <person name="Ohm R.A."/>
            <person name="Martin F."/>
            <person name="Silar P."/>
            <person name="Natvig D.O."/>
            <person name="Lalanne C."/>
            <person name="Gautier V."/>
            <person name="Ament-Velasquez S.L."/>
            <person name="Kruys A."/>
            <person name="Hutchinson M.I."/>
            <person name="Powell A.J."/>
            <person name="Barry K."/>
            <person name="Miller A.N."/>
            <person name="Grigoriev I.V."/>
            <person name="Debuchy R."/>
            <person name="Gladieux P."/>
            <person name="Hiltunen Thoren M."/>
            <person name="Johannesson H."/>
        </authorList>
    </citation>
    <scope>NUCLEOTIDE SEQUENCE</scope>
    <source>
        <strain evidence="3">CBS 955.72</strain>
    </source>
</reference>
<evidence type="ECO:0000259" key="2">
    <source>
        <dbReference type="Pfam" id="PF25000"/>
    </source>
</evidence>
<dbReference type="PANTHER" id="PTHR35205">
    <property type="entry name" value="NB-ARC AND TPR DOMAIN PROTEIN"/>
    <property type="match status" value="1"/>
</dbReference>
<evidence type="ECO:0000313" key="3">
    <source>
        <dbReference type="EMBL" id="KAK3364321.1"/>
    </source>
</evidence>
<keyword evidence="4" id="KW-1185">Reference proteome</keyword>
<dbReference type="Gene3D" id="3.40.50.300">
    <property type="entry name" value="P-loop containing nucleotide triphosphate hydrolases"/>
    <property type="match status" value="1"/>
</dbReference>
<dbReference type="SUPFAM" id="SSF48452">
    <property type="entry name" value="TPR-like"/>
    <property type="match status" value="2"/>
</dbReference>
<reference evidence="3" key="2">
    <citation type="submission" date="2023-06" db="EMBL/GenBank/DDBJ databases">
        <authorList>
            <consortium name="Lawrence Berkeley National Laboratory"/>
            <person name="Haridas S."/>
            <person name="Hensen N."/>
            <person name="Bonometti L."/>
            <person name="Westerberg I."/>
            <person name="Brannstrom I.O."/>
            <person name="Guillou S."/>
            <person name="Cros-Aarteil S."/>
            <person name="Calhoun S."/>
            <person name="Kuo A."/>
            <person name="Mondo S."/>
            <person name="Pangilinan J."/>
            <person name="Riley R."/>
            <person name="Labutti K."/>
            <person name="Andreopoulos B."/>
            <person name="Lipzen A."/>
            <person name="Chen C."/>
            <person name="Yanf M."/>
            <person name="Daum C."/>
            <person name="Ng V."/>
            <person name="Clum A."/>
            <person name="Steindorff A."/>
            <person name="Ohm R."/>
            <person name="Martin F."/>
            <person name="Silar P."/>
            <person name="Natvig D."/>
            <person name="Lalanne C."/>
            <person name="Gautier V."/>
            <person name="Ament-Velasquez S.L."/>
            <person name="Kruys A."/>
            <person name="Hutchinson M.I."/>
            <person name="Powell A.J."/>
            <person name="Barry K."/>
            <person name="Miller A.N."/>
            <person name="Grigoriev I.V."/>
            <person name="Debuchy R."/>
            <person name="Gladieux P."/>
            <person name="Thoren M.H."/>
            <person name="Johannesson H."/>
        </authorList>
    </citation>
    <scope>NUCLEOTIDE SEQUENCE</scope>
    <source>
        <strain evidence="3">CBS 955.72</strain>
    </source>
</reference>
<comment type="caution">
    <text evidence="3">The sequence shown here is derived from an EMBL/GenBank/DDBJ whole genome shotgun (WGS) entry which is preliminary data.</text>
</comment>
<evidence type="ECO:0000313" key="4">
    <source>
        <dbReference type="Proteomes" id="UP001275084"/>
    </source>
</evidence>
<feature type="domain" description="DUF7779" evidence="2">
    <location>
        <begin position="412"/>
        <end position="506"/>
    </location>
</feature>
<dbReference type="AlphaFoldDB" id="A0AAJ0MKZ5"/>
<accession>A0AAJ0MKZ5</accession>
<gene>
    <name evidence="3" type="ORF">B0T25DRAFT_598284</name>
</gene>
<feature type="non-terminal residue" evidence="3">
    <location>
        <position position="1"/>
    </location>
</feature>
<dbReference type="PANTHER" id="PTHR35205:SF1">
    <property type="entry name" value="ZU5 DOMAIN-CONTAINING PROTEIN"/>
    <property type="match status" value="1"/>
</dbReference>
<feature type="domain" description="NB-ARC" evidence="1">
    <location>
        <begin position="175"/>
        <end position="241"/>
    </location>
</feature>
<dbReference type="SUPFAM" id="SSF52540">
    <property type="entry name" value="P-loop containing nucleoside triphosphate hydrolases"/>
    <property type="match status" value="1"/>
</dbReference>
<evidence type="ECO:0000259" key="1">
    <source>
        <dbReference type="Pfam" id="PF00931"/>
    </source>
</evidence>
<proteinExistence type="predicted"/>
<dbReference type="EMBL" id="JAUIQD010000001">
    <property type="protein sequence ID" value="KAK3364321.1"/>
    <property type="molecule type" value="Genomic_DNA"/>
</dbReference>
<dbReference type="InterPro" id="IPR027417">
    <property type="entry name" value="P-loop_NTPase"/>
</dbReference>
<evidence type="ECO:0008006" key="5">
    <source>
        <dbReference type="Google" id="ProtNLM"/>
    </source>
</evidence>
<name>A0AAJ0MKZ5_9PEZI</name>
<dbReference type="Pfam" id="PF25000">
    <property type="entry name" value="DUF7779"/>
    <property type="match status" value="1"/>
</dbReference>
<protein>
    <recommendedName>
        <fullName evidence="5">NB-ARC domain-containing protein</fullName>
    </recommendedName>
</protein>